<evidence type="ECO:0000259" key="11">
    <source>
        <dbReference type="PROSITE" id="PS51746"/>
    </source>
</evidence>
<dbReference type="GO" id="GO:0004722">
    <property type="term" value="F:protein serine/threonine phosphatase activity"/>
    <property type="evidence" value="ECO:0007669"/>
    <property type="project" value="UniProtKB-EC"/>
</dbReference>
<dbReference type="EC" id="3.1.3.16" evidence="3"/>
<keyword evidence="13" id="KW-1185">Reference proteome</keyword>
<evidence type="ECO:0000256" key="7">
    <source>
        <dbReference type="ARBA" id="ARBA00022912"/>
    </source>
</evidence>
<dbReference type="SUPFAM" id="SSF81606">
    <property type="entry name" value="PP2C-like"/>
    <property type="match status" value="1"/>
</dbReference>
<feature type="compositionally biased region" description="Basic and acidic residues" evidence="10">
    <location>
        <begin position="37"/>
        <end position="46"/>
    </location>
</feature>
<proteinExistence type="inferred from homology"/>
<name>A0AAP0F209_9MAGN</name>
<evidence type="ECO:0000256" key="4">
    <source>
        <dbReference type="ARBA" id="ARBA00022723"/>
    </source>
</evidence>
<dbReference type="SMART" id="SM00332">
    <property type="entry name" value="PP2Cc"/>
    <property type="match status" value="1"/>
</dbReference>
<comment type="similarity">
    <text evidence="9">Belongs to the PP2C family.</text>
</comment>
<evidence type="ECO:0000256" key="5">
    <source>
        <dbReference type="ARBA" id="ARBA00022801"/>
    </source>
</evidence>
<dbReference type="EMBL" id="JBBNAE010000008">
    <property type="protein sequence ID" value="KAK9103866.1"/>
    <property type="molecule type" value="Genomic_DNA"/>
</dbReference>
<organism evidence="12 13">
    <name type="scientific">Stephania japonica</name>
    <dbReference type="NCBI Taxonomy" id="461633"/>
    <lineage>
        <taxon>Eukaryota</taxon>
        <taxon>Viridiplantae</taxon>
        <taxon>Streptophyta</taxon>
        <taxon>Embryophyta</taxon>
        <taxon>Tracheophyta</taxon>
        <taxon>Spermatophyta</taxon>
        <taxon>Magnoliopsida</taxon>
        <taxon>Ranunculales</taxon>
        <taxon>Menispermaceae</taxon>
        <taxon>Menispermoideae</taxon>
        <taxon>Cissampelideae</taxon>
        <taxon>Stephania</taxon>
    </lineage>
</organism>
<keyword evidence="6" id="KW-0460">Magnesium</keyword>
<dbReference type="Gene3D" id="3.60.40.10">
    <property type="entry name" value="PPM-type phosphatase domain"/>
    <property type="match status" value="1"/>
</dbReference>
<keyword evidence="4" id="KW-0479">Metal-binding</keyword>
<dbReference type="Pfam" id="PF00481">
    <property type="entry name" value="PP2C"/>
    <property type="match status" value="1"/>
</dbReference>
<feature type="domain" description="PPM-type phosphatase" evidence="11">
    <location>
        <begin position="93"/>
        <end position="411"/>
    </location>
</feature>
<dbReference type="Proteomes" id="UP001417504">
    <property type="component" value="Unassembled WGS sequence"/>
</dbReference>
<dbReference type="FunFam" id="3.60.40.10:FF:000291">
    <property type="entry name" value="Protein phosphatase 2C 50"/>
    <property type="match status" value="1"/>
</dbReference>
<comment type="caution">
    <text evidence="12">The sequence shown here is derived from an EMBL/GenBank/DDBJ whole genome shotgun (WGS) entry which is preliminary data.</text>
</comment>
<keyword evidence="8" id="KW-0464">Manganese</keyword>
<evidence type="ECO:0000256" key="8">
    <source>
        <dbReference type="ARBA" id="ARBA00023211"/>
    </source>
</evidence>
<comment type="cofactor">
    <cofactor evidence="1">
        <name>Mn(2+)</name>
        <dbReference type="ChEBI" id="CHEBI:29035"/>
    </cofactor>
</comment>
<evidence type="ECO:0000256" key="10">
    <source>
        <dbReference type="SAM" id="MobiDB-lite"/>
    </source>
</evidence>
<dbReference type="AlphaFoldDB" id="A0AAP0F209"/>
<dbReference type="PROSITE" id="PS01032">
    <property type="entry name" value="PPM_1"/>
    <property type="match status" value="1"/>
</dbReference>
<evidence type="ECO:0000256" key="9">
    <source>
        <dbReference type="RuleBase" id="RU003465"/>
    </source>
</evidence>
<evidence type="ECO:0000256" key="1">
    <source>
        <dbReference type="ARBA" id="ARBA00001936"/>
    </source>
</evidence>
<evidence type="ECO:0000313" key="12">
    <source>
        <dbReference type="EMBL" id="KAK9103866.1"/>
    </source>
</evidence>
<feature type="compositionally biased region" description="Polar residues" evidence="10">
    <location>
        <begin position="27"/>
        <end position="36"/>
    </location>
</feature>
<accession>A0AAP0F209</accession>
<evidence type="ECO:0000256" key="6">
    <source>
        <dbReference type="ARBA" id="ARBA00022842"/>
    </source>
</evidence>
<protein>
    <recommendedName>
        <fullName evidence="3">protein-serine/threonine phosphatase</fullName>
        <ecNumber evidence="3">3.1.3.16</ecNumber>
    </recommendedName>
</protein>
<keyword evidence="7 9" id="KW-0904">Protein phosphatase</keyword>
<dbReference type="InterPro" id="IPR036457">
    <property type="entry name" value="PPM-type-like_dom_sf"/>
</dbReference>
<gene>
    <name evidence="12" type="ORF">Sjap_021120</name>
</gene>
<sequence length="419" mass="46088">MDCDTKGMSLMLNDRPVPPDRGKNMDENCTNNNCRTRPQDRHDDNSIQRRLRINEASSSEKKKKMCKTHLDDVNNKDEEGDDGDFAGFYLVLNYGWVSLCGRRRAMEDAVTIVPGLVKFSSSNSSSDLSKPNYINVCDYFGVYDGHGGSAVAHVCRDRLHQVIAEEIEIEIETETRNADEGTGGEDYLDWEKVMVRGFGRVDEEVREMGVEVESMNSIGSTVVVALVSHERVVVANCGDSRAVMSRAGAAVALSHDHKPDRPDEMERVEAAGGRVVDWYGYRILGVLATSRSIGDQHLKPYVISVPEVIVKERTEEDEFLILASDGMWDVMSNEAACKMVRKCLECARLRDNEHRISTKDDAAESSGGSSCSCSCCTSRSESAPAEAAAMLAELALARGSKDNITIVVVDLNITGLDGL</sequence>
<dbReference type="GO" id="GO:0046872">
    <property type="term" value="F:metal ion binding"/>
    <property type="evidence" value="ECO:0007669"/>
    <property type="project" value="UniProtKB-KW"/>
</dbReference>
<comment type="cofactor">
    <cofactor evidence="2">
        <name>Mg(2+)</name>
        <dbReference type="ChEBI" id="CHEBI:18420"/>
    </cofactor>
</comment>
<dbReference type="InterPro" id="IPR001932">
    <property type="entry name" value="PPM-type_phosphatase-like_dom"/>
</dbReference>
<dbReference type="PANTHER" id="PTHR47992">
    <property type="entry name" value="PROTEIN PHOSPHATASE"/>
    <property type="match status" value="1"/>
</dbReference>
<evidence type="ECO:0000313" key="13">
    <source>
        <dbReference type="Proteomes" id="UP001417504"/>
    </source>
</evidence>
<evidence type="ECO:0000256" key="3">
    <source>
        <dbReference type="ARBA" id="ARBA00013081"/>
    </source>
</evidence>
<dbReference type="InterPro" id="IPR000222">
    <property type="entry name" value="PP2C_BS"/>
</dbReference>
<evidence type="ECO:0000256" key="2">
    <source>
        <dbReference type="ARBA" id="ARBA00001946"/>
    </source>
</evidence>
<keyword evidence="5 9" id="KW-0378">Hydrolase</keyword>
<dbReference type="InterPro" id="IPR015655">
    <property type="entry name" value="PP2C"/>
</dbReference>
<dbReference type="CDD" id="cd00143">
    <property type="entry name" value="PP2Cc"/>
    <property type="match status" value="1"/>
</dbReference>
<dbReference type="PROSITE" id="PS51746">
    <property type="entry name" value="PPM_2"/>
    <property type="match status" value="1"/>
</dbReference>
<feature type="region of interest" description="Disordered" evidence="10">
    <location>
        <begin position="1"/>
        <end position="46"/>
    </location>
</feature>
<feature type="compositionally biased region" description="Basic and acidic residues" evidence="10">
    <location>
        <begin position="17"/>
        <end position="26"/>
    </location>
</feature>
<reference evidence="12 13" key="1">
    <citation type="submission" date="2024-01" db="EMBL/GenBank/DDBJ databases">
        <title>Genome assemblies of Stephania.</title>
        <authorList>
            <person name="Yang L."/>
        </authorList>
    </citation>
    <scope>NUCLEOTIDE SEQUENCE [LARGE SCALE GENOMIC DNA]</scope>
    <source>
        <strain evidence="12">QJT</strain>
        <tissue evidence="12">Leaf</tissue>
    </source>
</reference>